<organism evidence="1">
    <name type="scientific">hydrothermal vent metagenome</name>
    <dbReference type="NCBI Taxonomy" id="652676"/>
    <lineage>
        <taxon>unclassified sequences</taxon>
        <taxon>metagenomes</taxon>
        <taxon>ecological metagenomes</taxon>
    </lineage>
</organism>
<sequence length="119" mass="12550">PGTALFSLGKPHAQGDTARIGQLKSMSFGRPVSYSGFGYPDAMVLRMSTRKGESGGPVFNQQAKLSGMMVSTLSDGKGRSLNLAHALPADMLAKFACANFSCSPAWRRLAASSYKSCKA</sequence>
<dbReference type="AlphaFoldDB" id="A0A3B0T0G2"/>
<dbReference type="Gene3D" id="2.40.10.10">
    <property type="entry name" value="Trypsin-like serine proteases"/>
    <property type="match status" value="1"/>
</dbReference>
<protein>
    <recommendedName>
        <fullName evidence="2">Serine protease</fullName>
    </recommendedName>
</protein>
<evidence type="ECO:0008006" key="2">
    <source>
        <dbReference type="Google" id="ProtNLM"/>
    </source>
</evidence>
<dbReference type="InterPro" id="IPR043504">
    <property type="entry name" value="Peptidase_S1_PA_chymotrypsin"/>
</dbReference>
<gene>
    <name evidence="1" type="ORF">MNBD_ALPHA08-2100</name>
</gene>
<proteinExistence type="predicted"/>
<name>A0A3B0T0G2_9ZZZZ</name>
<dbReference type="InterPro" id="IPR009003">
    <property type="entry name" value="Peptidase_S1_PA"/>
</dbReference>
<feature type="non-terminal residue" evidence="1">
    <location>
        <position position="1"/>
    </location>
</feature>
<evidence type="ECO:0000313" key="1">
    <source>
        <dbReference type="EMBL" id="VAW00486.1"/>
    </source>
</evidence>
<reference evidence="1" key="1">
    <citation type="submission" date="2018-06" db="EMBL/GenBank/DDBJ databases">
        <authorList>
            <person name="Zhirakovskaya E."/>
        </authorList>
    </citation>
    <scope>NUCLEOTIDE SEQUENCE</scope>
</reference>
<accession>A0A3B0T0G2</accession>
<dbReference type="SUPFAM" id="SSF50494">
    <property type="entry name" value="Trypsin-like serine proteases"/>
    <property type="match status" value="1"/>
</dbReference>
<dbReference type="EMBL" id="UOEC01000176">
    <property type="protein sequence ID" value="VAW00486.1"/>
    <property type="molecule type" value="Genomic_DNA"/>
</dbReference>